<evidence type="ECO:0000256" key="1">
    <source>
        <dbReference type="SAM" id="Phobius"/>
    </source>
</evidence>
<protein>
    <submittedName>
        <fullName evidence="2">Uncharacterized protein</fullName>
    </submittedName>
</protein>
<dbReference type="Proteomes" id="UP001261624">
    <property type="component" value="Unassembled WGS sequence"/>
</dbReference>
<feature type="transmembrane region" description="Helical" evidence="1">
    <location>
        <begin position="44"/>
        <end position="69"/>
    </location>
</feature>
<reference evidence="2 3" key="1">
    <citation type="submission" date="2023-09" db="EMBL/GenBank/DDBJ databases">
        <authorList>
            <person name="Rey-Velasco X."/>
        </authorList>
    </citation>
    <scope>NUCLEOTIDE SEQUENCE [LARGE SCALE GENOMIC DNA]</scope>
    <source>
        <strain evidence="2 3">F188</strain>
    </source>
</reference>
<evidence type="ECO:0000313" key="2">
    <source>
        <dbReference type="EMBL" id="MDT0691973.1"/>
    </source>
</evidence>
<keyword evidence="1" id="KW-1133">Transmembrane helix</keyword>
<organism evidence="2 3">
    <name type="scientific">Autumnicola patrickiae</name>
    <dbReference type="NCBI Taxonomy" id="3075591"/>
    <lineage>
        <taxon>Bacteria</taxon>
        <taxon>Pseudomonadati</taxon>
        <taxon>Bacteroidota</taxon>
        <taxon>Flavobacteriia</taxon>
        <taxon>Flavobacteriales</taxon>
        <taxon>Flavobacteriaceae</taxon>
        <taxon>Autumnicola</taxon>
    </lineage>
</organism>
<keyword evidence="1" id="KW-0472">Membrane</keyword>
<keyword evidence="1" id="KW-0812">Transmembrane</keyword>
<evidence type="ECO:0000313" key="3">
    <source>
        <dbReference type="Proteomes" id="UP001261624"/>
    </source>
</evidence>
<keyword evidence="3" id="KW-1185">Reference proteome</keyword>
<gene>
    <name evidence="2" type="ORF">RM549_19460</name>
</gene>
<accession>A0ABU3E7K9</accession>
<feature type="non-terminal residue" evidence="2">
    <location>
        <position position="95"/>
    </location>
</feature>
<sequence>RDMIAYRKALQNNNKIGAEKYYNSLKKEINSAKSILAERDYSFAFIYGAALSILIREALEALLIILIILRVLKPMKIKRAVVAVHSGWILAVLIG</sequence>
<comment type="caution">
    <text evidence="2">The sequence shown here is derived from an EMBL/GenBank/DDBJ whole genome shotgun (WGS) entry which is preliminary data.</text>
</comment>
<feature type="non-terminal residue" evidence="2">
    <location>
        <position position="1"/>
    </location>
</feature>
<name>A0ABU3E7K9_9FLAO</name>
<dbReference type="RefSeq" id="WP_311687788.1">
    <property type="nucleotide sequence ID" value="NZ_JAVRHM010000088.1"/>
</dbReference>
<proteinExistence type="predicted"/>
<dbReference type="EMBL" id="JAVRHM010000088">
    <property type="protein sequence ID" value="MDT0691973.1"/>
    <property type="molecule type" value="Genomic_DNA"/>
</dbReference>